<gene>
    <name evidence="2" type="ORF">Mal15_61620</name>
</gene>
<dbReference type="KEGG" id="smam:Mal15_61620"/>
<dbReference type="InterPro" id="IPR010998">
    <property type="entry name" value="Integrase_recombinase_N"/>
</dbReference>
<keyword evidence="1" id="KW-0238">DNA-binding</keyword>
<dbReference type="Proteomes" id="UP000321353">
    <property type="component" value="Chromosome"/>
</dbReference>
<name>A0A5B9MLA0_9BACT</name>
<sequence length="261" mass="30351">MTLQRYDACLGFLNLPAKEREWFPRWMKAYADFPSVVADQSAAPNHTVKRELVIAFLQSLRDRKIEAWRRLQAARAIEAYQGTVLQTSEVDFRPIRETLQQLVRRQSSGAVIQDQQDANLVAGEGNAGVIDQSEPECIQRMRATMRRLHHPKSTEDTYVGQIKKFIRHLDDDRLERFGRIRMDCYKNKSQTSARYTSAIWQMVSVRSTCRSRWHENIQTHSVTSAGNTCFPRQNYPKILEVEECDAITCTKKRLRSDSKRQ</sequence>
<dbReference type="GO" id="GO:0003677">
    <property type="term" value="F:DNA binding"/>
    <property type="evidence" value="ECO:0007669"/>
    <property type="project" value="UniProtKB-KW"/>
</dbReference>
<dbReference type="Gene3D" id="1.10.150.130">
    <property type="match status" value="1"/>
</dbReference>
<proteinExistence type="predicted"/>
<keyword evidence="3" id="KW-1185">Reference proteome</keyword>
<protein>
    <recommendedName>
        <fullName evidence="4">Integrase SAM-like N-terminal domain-containing protein</fullName>
    </recommendedName>
</protein>
<dbReference type="AlphaFoldDB" id="A0A5B9MLA0"/>
<evidence type="ECO:0000256" key="1">
    <source>
        <dbReference type="ARBA" id="ARBA00023125"/>
    </source>
</evidence>
<evidence type="ECO:0000313" key="2">
    <source>
        <dbReference type="EMBL" id="QEG02079.1"/>
    </source>
</evidence>
<organism evidence="2 3">
    <name type="scientific">Stieleria maiorica</name>
    <dbReference type="NCBI Taxonomy" id="2795974"/>
    <lineage>
        <taxon>Bacteria</taxon>
        <taxon>Pseudomonadati</taxon>
        <taxon>Planctomycetota</taxon>
        <taxon>Planctomycetia</taxon>
        <taxon>Pirellulales</taxon>
        <taxon>Pirellulaceae</taxon>
        <taxon>Stieleria</taxon>
    </lineage>
</organism>
<reference evidence="2 3" key="1">
    <citation type="submission" date="2019-02" db="EMBL/GenBank/DDBJ databases">
        <title>Planctomycetal bacteria perform biofilm scaping via a novel small molecule.</title>
        <authorList>
            <person name="Jeske O."/>
            <person name="Boedeker C."/>
            <person name="Wiegand S."/>
            <person name="Breitling P."/>
            <person name="Kallscheuer N."/>
            <person name="Jogler M."/>
            <person name="Rohde M."/>
            <person name="Petersen J."/>
            <person name="Medema M.H."/>
            <person name="Surup F."/>
            <person name="Jogler C."/>
        </authorList>
    </citation>
    <scope>NUCLEOTIDE SEQUENCE [LARGE SCALE GENOMIC DNA]</scope>
    <source>
        <strain evidence="2 3">Mal15</strain>
    </source>
</reference>
<evidence type="ECO:0000313" key="3">
    <source>
        <dbReference type="Proteomes" id="UP000321353"/>
    </source>
</evidence>
<dbReference type="EMBL" id="CP036264">
    <property type="protein sequence ID" value="QEG02079.1"/>
    <property type="molecule type" value="Genomic_DNA"/>
</dbReference>
<accession>A0A5B9MLA0</accession>
<evidence type="ECO:0008006" key="4">
    <source>
        <dbReference type="Google" id="ProtNLM"/>
    </source>
</evidence>